<dbReference type="Pfam" id="PF12974">
    <property type="entry name" value="Phosphonate-bd"/>
    <property type="match status" value="1"/>
</dbReference>
<dbReference type="Gene3D" id="3.40.250.10">
    <property type="entry name" value="Rhodanese-like domain"/>
    <property type="match status" value="1"/>
</dbReference>
<dbReference type="SUPFAM" id="SSF53850">
    <property type="entry name" value="Periplasmic binding protein-like II"/>
    <property type="match status" value="1"/>
</dbReference>
<evidence type="ECO:0000259" key="1">
    <source>
        <dbReference type="PROSITE" id="PS50206"/>
    </source>
</evidence>
<dbReference type="PROSITE" id="PS50206">
    <property type="entry name" value="RHODANESE_3"/>
    <property type="match status" value="1"/>
</dbReference>
<dbReference type="Pfam" id="PF00581">
    <property type="entry name" value="Rhodanese"/>
    <property type="match status" value="1"/>
</dbReference>
<gene>
    <name evidence="2" type="ORF">WKW80_16680</name>
</gene>
<dbReference type="PROSITE" id="PS00380">
    <property type="entry name" value="RHODANESE_1"/>
    <property type="match status" value="1"/>
</dbReference>
<dbReference type="InterPro" id="IPR001307">
    <property type="entry name" value="Thiosulphate_STrfase_CS"/>
</dbReference>
<dbReference type="PANTHER" id="PTHR44086">
    <property type="entry name" value="THIOSULFATE SULFURTRANSFERASE RDL2, MITOCHONDRIAL-RELATED"/>
    <property type="match status" value="1"/>
</dbReference>
<dbReference type="RefSeq" id="WP_340364684.1">
    <property type="nucleotide sequence ID" value="NZ_JBBKZV010000009.1"/>
</dbReference>
<dbReference type="Proteomes" id="UP001363010">
    <property type="component" value="Unassembled WGS sequence"/>
</dbReference>
<dbReference type="EMBL" id="JBBKZV010000009">
    <property type="protein sequence ID" value="MEJ8823652.1"/>
    <property type="molecule type" value="Genomic_DNA"/>
</dbReference>
<reference evidence="2 3" key="1">
    <citation type="submission" date="2024-03" db="EMBL/GenBank/DDBJ databases">
        <title>Novel species of the genus Variovorax.</title>
        <authorList>
            <person name="Liu Q."/>
            <person name="Xin Y.-H."/>
        </authorList>
    </citation>
    <scope>NUCLEOTIDE SEQUENCE [LARGE SCALE GENOMIC DNA]</scope>
    <source>
        <strain evidence="2 3">KACC 18501</strain>
    </source>
</reference>
<dbReference type="SMART" id="SM00450">
    <property type="entry name" value="RHOD"/>
    <property type="match status" value="1"/>
</dbReference>
<organism evidence="2 3">
    <name type="scientific">Variovorax humicola</name>
    <dbReference type="NCBI Taxonomy" id="1769758"/>
    <lineage>
        <taxon>Bacteria</taxon>
        <taxon>Pseudomonadati</taxon>
        <taxon>Pseudomonadota</taxon>
        <taxon>Betaproteobacteria</taxon>
        <taxon>Burkholderiales</taxon>
        <taxon>Comamonadaceae</taxon>
        <taxon>Variovorax</taxon>
    </lineage>
</organism>
<accession>A0ABU8W0X8</accession>
<dbReference type="InterPro" id="IPR036873">
    <property type="entry name" value="Rhodanese-like_dom_sf"/>
</dbReference>
<evidence type="ECO:0000313" key="3">
    <source>
        <dbReference type="Proteomes" id="UP001363010"/>
    </source>
</evidence>
<evidence type="ECO:0000313" key="2">
    <source>
        <dbReference type="EMBL" id="MEJ8823652.1"/>
    </source>
</evidence>
<comment type="caution">
    <text evidence="2">The sequence shown here is derived from an EMBL/GenBank/DDBJ whole genome shotgun (WGS) entry which is preliminary data.</text>
</comment>
<sequence length="365" mass="39225">MLIWRGAVEQALRKQRYGDFAVLDTKEMAGDLGSTRARVPDVVVGPAHLIGAALRYGYVPVAGVDMRSQAVLVTLSDSAISTFDQAKGAHLGLPQQDSLVTYLLRGETVAANTTIQRHFKDVYTSRYQDALLVCLQMKRCDVVGVERATVDRWLSVGTKVKVIFQTQTAPGMGIAIRDVAKLMPDALRADLAETMQSQPATVANAAPAPKVVRVEAGDYAYVSTLGYFTPRALAGATVVDAQTVASMLAVHRARYIDTRNDLEYNAGHVPGATLIPYVEKSTKEPDYDASVDNFDIASLGADKNAPLIFGCNGPECWKSHKASIAAIKAGYTRVYWFRGGVPEWRQAGMKIETGAGAAASVAAAQ</sequence>
<dbReference type="SUPFAM" id="SSF52821">
    <property type="entry name" value="Rhodanese/Cell cycle control phosphatase"/>
    <property type="match status" value="1"/>
</dbReference>
<dbReference type="CDD" id="cd00158">
    <property type="entry name" value="RHOD"/>
    <property type="match status" value="1"/>
</dbReference>
<protein>
    <submittedName>
        <fullName evidence="2">Rhodanese-like domain-containing protein</fullName>
    </submittedName>
</protein>
<dbReference type="PANTHER" id="PTHR44086:SF10">
    <property type="entry name" value="THIOSULFATE SULFURTRANSFERASE_RHODANESE-LIKE DOMAIN-CONTAINING PROTEIN 3"/>
    <property type="match status" value="1"/>
</dbReference>
<name>A0ABU8W0X8_9BURK</name>
<feature type="domain" description="Rhodanese" evidence="1">
    <location>
        <begin position="249"/>
        <end position="353"/>
    </location>
</feature>
<proteinExistence type="predicted"/>
<dbReference type="InterPro" id="IPR001763">
    <property type="entry name" value="Rhodanese-like_dom"/>
</dbReference>
<keyword evidence="3" id="KW-1185">Reference proteome</keyword>